<proteinExistence type="inferred from homology"/>
<gene>
    <name evidence="11" type="ORF">ABDB84_05680</name>
</gene>
<dbReference type="PANTHER" id="PTHR35011:SF2">
    <property type="entry name" value="2,3-DIKETO-L-GULONATE TRAP TRANSPORTER SMALL PERMEASE PROTEIN YIAM"/>
    <property type="match status" value="1"/>
</dbReference>
<dbReference type="InterPro" id="IPR007387">
    <property type="entry name" value="TRAP_DctQ"/>
</dbReference>
<evidence type="ECO:0000256" key="9">
    <source>
        <dbReference type="RuleBase" id="RU369079"/>
    </source>
</evidence>
<evidence type="ECO:0000259" key="10">
    <source>
        <dbReference type="Pfam" id="PF04290"/>
    </source>
</evidence>
<comment type="subunit">
    <text evidence="9">The complex comprises the extracytoplasmic solute receptor protein and the two transmembrane proteins.</text>
</comment>
<dbReference type="PANTHER" id="PTHR35011">
    <property type="entry name" value="2,3-DIKETO-L-GULONATE TRAP TRANSPORTER SMALL PERMEASE PROTEIN YIAM"/>
    <property type="match status" value="1"/>
</dbReference>
<keyword evidence="7 9" id="KW-0472">Membrane</keyword>
<evidence type="ECO:0000256" key="1">
    <source>
        <dbReference type="ARBA" id="ARBA00004429"/>
    </source>
</evidence>
<feature type="transmembrane region" description="Helical" evidence="9">
    <location>
        <begin position="65"/>
        <end position="83"/>
    </location>
</feature>
<evidence type="ECO:0000256" key="6">
    <source>
        <dbReference type="ARBA" id="ARBA00022989"/>
    </source>
</evidence>
<feature type="domain" description="Tripartite ATP-independent periplasmic transporters DctQ component" evidence="10">
    <location>
        <begin position="41"/>
        <end position="162"/>
    </location>
</feature>
<feature type="transmembrane region" description="Helical" evidence="9">
    <location>
        <begin position="21"/>
        <end position="45"/>
    </location>
</feature>
<keyword evidence="3" id="KW-1003">Cell membrane</keyword>
<evidence type="ECO:0000256" key="8">
    <source>
        <dbReference type="ARBA" id="ARBA00038436"/>
    </source>
</evidence>
<comment type="function">
    <text evidence="9">Part of the tripartite ATP-independent periplasmic (TRAP) transport system.</text>
</comment>
<dbReference type="InterPro" id="IPR055348">
    <property type="entry name" value="DctQ"/>
</dbReference>
<feature type="transmembrane region" description="Helical" evidence="9">
    <location>
        <begin position="104"/>
        <end position="121"/>
    </location>
</feature>
<sequence>MNGTTRFTPMRHSGPLRPLALLIAAFDVAVGWALVAELVVMVSIVSIQVVLRYLFNSSIDWADELARLCFVWSIFTAIPLGLKGGAHIGIEMLVVRFPAHLRSVTARLIALLGAAMLLLVAKESAVMAWEQWDELMASMPASAAWFIVPLGVCGLHGALHLIWQALIGAQHVDPELQSELA</sequence>
<feature type="transmembrane region" description="Helical" evidence="9">
    <location>
        <begin position="141"/>
        <end position="163"/>
    </location>
</feature>
<evidence type="ECO:0000256" key="5">
    <source>
        <dbReference type="ARBA" id="ARBA00022692"/>
    </source>
</evidence>
<dbReference type="RefSeq" id="WP_345918726.1">
    <property type="nucleotide sequence ID" value="NZ_JBDIVE010000002.1"/>
</dbReference>
<keyword evidence="2 9" id="KW-0813">Transport</keyword>
<evidence type="ECO:0000256" key="3">
    <source>
        <dbReference type="ARBA" id="ARBA00022475"/>
    </source>
</evidence>
<dbReference type="Proteomes" id="UP001410394">
    <property type="component" value="Unassembled WGS sequence"/>
</dbReference>
<dbReference type="Pfam" id="PF04290">
    <property type="entry name" value="DctQ"/>
    <property type="match status" value="1"/>
</dbReference>
<evidence type="ECO:0000256" key="4">
    <source>
        <dbReference type="ARBA" id="ARBA00022519"/>
    </source>
</evidence>
<evidence type="ECO:0000313" key="12">
    <source>
        <dbReference type="Proteomes" id="UP001410394"/>
    </source>
</evidence>
<comment type="caution">
    <text evidence="11">The sequence shown here is derived from an EMBL/GenBank/DDBJ whole genome shotgun (WGS) entry which is preliminary data.</text>
</comment>
<keyword evidence="5 9" id="KW-0812">Transmembrane</keyword>
<keyword evidence="4 9" id="KW-0997">Cell inner membrane</keyword>
<name>A0ABU9YW77_9RHOO</name>
<keyword evidence="12" id="KW-1185">Reference proteome</keyword>
<evidence type="ECO:0000256" key="2">
    <source>
        <dbReference type="ARBA" id="ARBA00022448"/>
    </source>
</evidence>
<organism evidence="11 12">
    <name type="scientific">Uliginosibacterium sediminicola</name>
    <dbReference type="NCBI Taxonomy" id="2024550"/>
    <lineage>
        <taxon>Bacteria</taxon>
        <taxon>Pseudomonadati</taxon>
        <taxon>Pseudomonadota</taxon>
        <taxon>Betaproteobacteria</taxon>
        <taxon>Rhodocyclales</taxon>
        <taxon>Zoogloeaceae</taxon>
        <taxon>Uliginosibacterium</taxon>
    </lineage>
</organism>
<protein>
    <recommendedName>
        <fullName evidence="9">TRAP transporter small permease protein</fullName>
    </recommendedName>
</protein>
<evidence type="ECO:0000256" key="7">
    <source>
        <dbReference type="ARBA" id="ARBA00023136"/>
    </source>
</evidence>
<dbReference type="EMBL" id="JBDIVE010000002">
    <property type="protein sequence ID" value="MEN3067963.1"/>
    <property type="molecule type" value="Genomic_DNA"/>
</dbReference>
<reference evidence="11 12" key="1">
    <citation type="journal article" date="2018" name="Int. J. Syst. Evol. Microbiol.">
        <title>Uliginosibacterium sediminicola sp. nov., isolated from freshwater sediment.</title>
        <authorList>
            <person name="Hwang W.M."/>
            <person name="Kim S.M."/>
            <person name="Kang K."/>
            <person name="Ahn T.Y."/>
        </authorList>
    </citation>
    <scope>NUCLEOTIDE SEQUENCE [LARGE SCALE GENOMIC DNA]</scope>
    <source>
        <strain evidence="11 12">M1-21</strain>
    </source>
</reference>
<comment type="subcellular location">
    <subcellularLocation>
        <location evidence="1 9">Cell inner membrane</location>
        <topology evidence="1 9">Multi-pass membrane protein</topology>
    </subcellularLocation>
</comment>
<keyword evidence="6 9" id="KW-1133">Transmembrane helix</keyword>
<comment type="similarity">
    <text evidence="8 9">Belongs to the TRAP transporter small permease family.</text>
</comment>
<evidence type="ECO:0000313" key="11">
    <source>
        <dbReference type="EMBL" id="MEN3067963.1"/>
    </source>
</evidence>
<accession>A0ABU9YW77</accession>